<dbReference type="AlphaFoldDB" id="A0A5C7ASD4"/>
<evidence type="ECO:0000313" key="6">
    <source>
        <dbReference type="Proteomes" id="UP000321790"/>
    </source>
</evidence>
<feature type="domain" description="HTH araC/xylS-type" evidence="4">
    <location>
        <begin position="196"/>
        <end position="301"/>
    </location>
</feature>
<comment type="caution">
    <text evidence="5">The sequence shown here is derived from an EMBL/GenBank/DDBJ whole genome shotgun (WGS) entry which is preliminary data.</text>
</comment>
<evidence type="ECO:0000256" key="1">
    <source>
        <dbReference type="ARBA" id="ARBA00023015"/>
    </source>
</evidence>
<organism evidence="5 6">
    <name type="scientific">Seonamhaeicola algicola</name>
    <dbReference type="NCBI Taxonomy" id="1719036"/>
    <lineage>
        <taxon>Bacteria</taxon>
        <taxon>Pseudomonadati</taxon>
        <taxon>Bacteroidota</taxon>
        <taxon>Flavobacteriia</taxon>
        <taxon>Flavobacteriales</taxon>
        <taxon>Flavobacteriaceae</taxon>
    </lineage>
</organism>
<dbReference type="SUPFAM" id="SSF51215">
    <property type="entry name" value="Regulatory protein AraC"/>
    <property type="match status" value="1"/>
</dbReference>
<protein>
    <submittedName>
        <fullName evidence="5">Helix-turn-helix domain-containing protein</fullName>
    </submittedName>
</protein>
<keyword evidence="6" id="KW-1185">Reference proteome</keyword>
<dbReference type="InterPro" id="IPR037923">
    <property type="entry name" value="HTH-like"/>
</dbReference>
<dbReference type="SUPFAM" id="SSF46689">
    <property type="entry name" value="Homeodomain-like"/>
    <property type="match status" value="1"/>
</dbReference>
<keyword evidence="2" id="KW-0238">DNA-binding</keyword>
<evidence type="ECO:0000256" key="2">
    <source>
        <dbReference type="ARBA" id="ARBA00023125"/>
    </source>
</evidence>
<dbReference type="InterPro" id="IPR018060">
    <property type="entry name" value="HTH_AraC"/>
</dbReference>
<dbReference type="Gene3D" id="1.10.10.60">
    <property type="entry name" value="Homeodomain-like"/>
    <property type="match status" value="1"/>
</dbReference>
<gene>
    <name evidence="5" type="ORF">FUA26_05855</name>
</gene>
<dbReference type="PROSITE" id="PS01124">
    <property type="entry name" value="HTH_ARAC_FAMILY_2"/>
    <property type="match status" value="1"/>
</dbReference>
<dbReference type="GO" id="GO:0043565">
    <property type="term" value="F:sequence-specific DNA binding"/>
    <property type="evidence" value="ECO:0007669"/>
    <property type="project" value="InterPro"/>
</dbReference>
<proteinExistence type="predicted"/>
<dbReference type="Pfam" id="PF12833">
    <property type="entry name" value="HTH_18"/>
    <property type="match status" value="1"/>
</dbReference>
<dbReference type="EMBL" id="VOSC01000019">
    <property type="protein sequence ID" value="TXE11590.1"/>
    <property type="molecule type" value="Genomic_DNA"/>
</dbReference>
<keyword evidence="1" id="KW-0805">Transcription regulation</keyword>
<dbReference type="RefSeq" id="WP_147132917.1">
    <property type="nucleotide sequence ID" value="NZ_VOSC01000019.1"/>
</dbReference>
<dbReference type="OrthoDB" id="2600165at2"/>
<dbReference type="GO" id="GO:0003700">
    <property type="term" value="F:DNA-binding transcription factor activity"/>
    <property type="evidence" value="ECO:0007669"/>
    <property type="project" value="InterPro"/>
</dbReference>
<dbReference type="InterPro" id="IPR009057">
    <property type="entry name" value="Homeodomain-like_sf"/>
</dbReference>
<accession>A0A5C7ASD4</accession>
<name>A0A5C7ASD4_9FLAO</name>
<dbReference type="Proteomes" id="UP000321790">
    <property type="component" value="Unassembled WGS sequence"/>
</dbReference>
<dbReference type="PANTHER" id="PTHR43280">
    <property type="entry name" value="ARAC-FAMILY TRANSCRIPTIONAL REGULATOR"/>
    <property type="match status" value="1"/>
</dbReference>
<dbReference type="SMART" id="SM00342">
    <property type="entry name" value="HTH_ARAC"/>
    <property type="match status" value="1"/>
</dbReference>
<evidence type="ECO:0000313" key="5">
    <source>
        <dbReference type="EMBL" id="TXE11590.1"/>
    </source>
</evidence>
<keyword evidence="3" id="KW-0804">Transcription</keyword>
<reference evidence="6" key="1">
    <citation type="submission" date="2019-08" db="EMBL/GenBank/DDBJ databases">
        <title>Seonamhaeicola sediminis sp. nov., isolated from marine sediment.</title>
        <authorList>
            <person name="Cao W.R."/>
        </authorList>
    </citation>
    <scope>NUCLEOTIDE SEQUENCE [LARGE SCALE GENOMIC DNA]</scope>
    <source>
        <strain evidence="6">Gy8</strain>
    </source>
</reference>
<dbReference type="PANTHER" id="PTHR43280:SF32">
    <property type="entry name" value="TRANSCRIPTIONAL REGULATORY PROTEIN"/>
    <property type="match status" value="1"/>
</dbReference>
<sequence>MKHFKTIAAYCKGINISPPNYACFDIRSFEENMPTVHPKMPPFKHEFYSVAIKVEGTGIAISGHFSNFPDGATIFFNTPFQILSWNILLDWKGYYLMFSREFITQSKHLKNVLSEFPFLKIDNSVPFTIEQEHISKILAIYENIYEENQKQNPDSLLIIESLLLVLLNLVQRHFNKAMEEKDRVIEYQKADNILLSRFQSLIETNFQTTSSLNKKNHSPSFYAEKLAIHGNHLNAVTKKITGLTAKEFINMHIVNLAKSNLAQTRFSINEIAYNLHFNSPNNFSSFFKKHTGLTPINYRKKINL</sequence>
<evidence type="ECO:0000259" key="4">
    <source>
        <dbReference type="PROSITE" id="PS01124"/>
    </source>
</evidence>
<evidence type="ECO:0000256" key="3">
    <source>
        <dbReference type="ARBA" id="ARBA00023163"/>
    </source>
</evidence>